<feature type="domain" description="UspA" evidence="2">
    <location>
        <begin position="3"/>
        <end position="144"/>
    </location>
</feature>
<dbReference type="PANTHER" id="PTHR46268:SF15">
    <property type="entry name" value="UNIVERSAL STRESS PROTEIN HP_0031"/>
    <property type="match status" value="1"/>
</dbReference>
<proteinExistence type="inferred from homology"/>
<protein>
    <recommendedName>
        <fullName evidence="2">UspA domain-containing protein</fullName>
    </recommendedName>
</protein>
<evidence type="ECO:0000313" key="3">
    <source>
        <dbReference type="EMBL" id="AKJ68021.1"/>
    </source>
</evidence>
<accession>A0A0G3ETL1</accession>
<dbReference type="OrthoDB" id="9804721at2"/>
<evidence type="ECO:0000256" key="1">
    <source>
        <dbReference type="ARBA" id="ARBA00008791"/>
    </source>
</evidence>
<dbReference type="SUPFAM" id="SSF52402">
    <property type="entry name" value="Adenine nucleotide alpha hydrolases-like"/>
    <property type="match status" value="2"/>
</dbReference>
<dbReference type="Proteomes" id="UP000036700">
    <property type="component" value="Chromosome"/>
</dbReference>
<reference evidence="4" key="1">
    <citation type="submission" date="2015-06" db="EMBL/GenBank/DDBJ databases">
        <authorList>
            <person name="Lim Y.L."/>
            <person name="Ee R."/>
            <person name="Yong D."/>
            <person name="How K.Y."/>
            <person name="Yin W.F."/>
            <person name="Chan K.G."/>
        </authorList>
    </citation>
    <scope>NUCLEOTIDE SEQUENCE [LARGE SCALE GENOMIC DNA]</scope>
    <source>
        <strain evidence="4">DSM 25325</strain>
    </source>
</reference>
<sequence>MTYKTILVHIDNSKRCQARVELAADMALANQAHLIGLYLAFLPVGFPYMARGDLQEVADKLAQSHEKREKSAKTMFDEVTKRYGVSAEWRAPQEFANDIAPVQARYADLVIVGQRDERDDETFVAENFIERIVLDGGRPVLVVPYAGQVAHRFDNILFAWDVGREAARAGTDALPLLQQAKRVTVMSINPNHSTRDYGALPGADIATYFARHGVNVEVSASSGNNDVKTGDLLLSRAADVSANLIVMGGYGHSRIQELVLGGVTRTLLQSMTVPTLMSH</sequence>
<comment type="similarity">
    <text evidence="1">Belongs to the universal stress protein A family.</text>
</comment>
<dbReference type="PANTHER" id="PTHR46268">
    <property type="entry name" value="STRESS RESPONSE PROTEIN NHAX"/>
    <property type="match status" value="1"/>
</dbReference>
<name>A0A0G3ETL1_9BURK</name>
<dbReference type="CDD" id="cd00293">
    <property type="entry name" value="USP-like"/>
    <property type="match status" value="1"/>
</dbReference>
<dbReference type="AlphaFoldDB" id="A0A0G3ETL1"/>
<dbReference type="RefSeq" id="WP_047213841.1">
    <property type="nucleotide sequence ID" value="NZ_CP011568.3"/>
</dbReference>
<evidence type="ECO:0000313" key="4">
    <source>
        <dbReference type="Proteomes" id="UP000036700"/>
    </source>
</evidence>
<dbReference type="InterPro" id="IPR006016">
    <property type="entry name" value="UspA"/>
</dbReference>
<dbReference type="STRING" id="445709.ABW99_07150"/>
<organism evidence="3 4">
    <name type="scientific">Pandoraea thiooxydans</name>
    <dbReference type="NCBI Taxonomy" id="445709"/>
    <lineage>
        <taxon>Bacteria</taxon>
        <taxon>Pseudomonadati</taxon>
        <taxon>Pseudomonadota</taxon>
        <taxon>Betaproteobacteria</taxon>
        <taxon>Burkholderiales</taxon>
        <taxon>Burkholderiaceae</taxon>
        <taxon>Pandoraea</taxon>
    </lineage>
</organism>
<dbReference type="PRINTS" id="PR01438">
    <property type="entry name" value="UNVRSLSTRESS"/>
</dbReference>
<dbReference type="Pfam" id="PF00582">
    <property type="entry name" value="Usp"/>
    <property type="match status" value="2"/>
</dbReference>
<dbReference type="EMBL" id="CP011568">
    <property type="protein sequence ID" value="AKJ68021.1"/>
    <property type="molecule type" value="Genomic_DNA"/>
</dbReference>
<dbReference type="KEGG" id="ptx:ABW99_07150"/>
<dbReference type="PATRIC" id="fig|445709.3.peg.1528"/>
<dbReference type="Gene3D" id="3.40.50.12370">
    <property type="match status" value="1"/>
</dbReference>
<evidence type="ECO:0000259" key="2">
    <source>
        <dbReference type="Pfam" id="PF00582"/>
    </source>
</evidence>
<feature type="domain" description="UspA" evidence="2">
    <location>
        <begin position="230"/>
        <end position="277"/>
    </location>
</feature>
<keyword evidence="4" id="KW-1185">Reference proteome</keyword>
<gene>
    <name evidence="3" type="ORF">ABW99_07150</name>
</gene>
<dbReference type="InterPro" id="IPR006015">
    <property type="entry name" value="Universal_stress_UspA"/>
</dbReference>